<dbReference type="GO" id="GO:0015833">
    <property type="term" value="P:peptide transport"/>
    <property type="evidence" value="ECO:0007669"/>
    <property type="project" value="TreeGrafter"/>
</dbReference>
<dbReference type="STRING" id="293826.Amet_2909"/>
<keyword evidence="7" id="KW-1185">Reference proteome</keyword>
<dbReference type="GO" id="GO:0043190">
    <property type="term" value="C:ATP-binding cassette (ABC) transporter complex"/>
    <property type="evidence" value="ECO:0007669"/>
    <property type="project" value="InterPro"/>
</dbReference>
<dbReference type="InterPro" id="IPR030678">
    <property type="entry name" value="Peptide/Ni-bd"/>
</dbReference>
<dbReference type="OrthoDB" id="9772924at2"/>
<evidence type="ECO:0000256" key="4">
    <source>
        <dbReference type="SAM" id="SignalP"/>
    </source>
</evidence>
<dbReference type="InterPro" id="IPR039424">
    <property type="entry name" value="SBP_5"/>
</dbReference>
<protein>
    <submittedName>
        <fullName evidence="6">Extracellular solute-binding protein, family 5</fullName>
    </submittedName>
</protein>
<evidence type="ECO:0000256" key="3">
    <source>
        <dbReference type="ARBA" id="ARBA00022729"/>
    </source>
</evidence>
<dbReference type="Proteomes" id="UP000001572">
    <property type="component" value="Chromosome"/>
</dbReference>
<dbReference type="Gene3D" id="3.40.190.10">
    <property type="entry name" value="Periplasmic binding protein-like II"/>
    <property type="match status" value="1"/>
</dbReference>
<dbReference type="eggNOG" id="COG0747">
    <property type="taxonomic scope" value="Bacteria"/>
</dbReference>
<evidence type="ECO:0000313" key="7">
    <source>
        <dbReference type="Proteomes" id="UP000001572"/>
    </source>
</evidence>
<name>A6TS91_ALKMQ</name>
<dbReference type="SUPFAM" id="SSF53850">
    <property type="entry name" value="Periplasmic binding protein-like II"/>
    <property type="match status" value="1"/>
</dbReference>
<dbReference type="HOGENOM" id="CLU_017028_7_0_9"/>
<dbReference type="GO" id="GO:1904680">
    <property type="term" value="F:peptide transmembrane transporter activity"/>
    <property type="evidence" value="ECO:0007669"/>
    <property type="project" value="TreeGrafter"/>
</dbReference>
<feature type="signal peptide" evidence="4">
    <location>
        <begin position="1"/>
        <end position="21"/>
    </location>
</feature>
<evidence type="ECO:0000256" key="1">
    <source>
        <dbReference type="ARBA" id="ARBA00005695"/>
    </source>
</evidence>
<dbReference type="KEGG" id="amt:Amet_2909"/>
<dbReference type="CDD" id="cd08499">
    <property type="entry name" value="PBP2_Ylib_like"/>
    <property type="match status" value="1"/>
</dbReference>
<reference evidence="7" key="1">
    <citation type="journal article" date="2016" name="Genome Announc.">
        <title>Complete genome sequence of Alkaliphilus metalliredigens strain QYMF, an alkaliphilic and metal-reducing bacterium isolated from borax-contaminated leachate ponds.</title>
        <authorList>
            <person name="Hwang C."/>
            <person name="Copeland A."/>
            <person name="Lucas S."/>
            <person name="Lapidus A."/>
            <person name="Barry K."/>
            <person name="Detter J.C."/>
            <person name="Glavina Del Rio T."/>
            <person name="Hammon N."/>
            <person name="Israni S."/>
            <person name="Dalin E."/>
            <person name="Tice H."/>
            <person name="Pitluck S."/>
            <person name="Chertkov O."/>
            <person name="Brettin T."/>
            <person name="Bruce D."/>
            <person name="Han C."/>
            <person name="Schmutz J."/>
            <person name="Larimer F."/>
            <person name="Land M.L."/>
            <person name="Hauser L."/>
            <person name="Kyrpides N."/>
            <person name="Mikhailova N."/>
            <person name="Ye Q."/>
            <person name="Zhou J."/>
            <person name="Richardson P."/>
            <person name="Fields M.W."/>
        </authorList>
    </citation>
    <scope>NUCLEOTIDE SEQUENCE [LARGE SCALE GENOMIC DNA]</scope>
    <source>
        <strain evidence="7">QYMF</strain>
    </source>
</reference>
<dbReference type="PROSITE" id="PS51257">
    <property type="entry name" value="PROKAR_LIPOPROTEIN"/>
    <property type="match status" value="1"/>
</dbReference>
<evidence type="ECO:0000259" key="5">
    <source>
        <dbReference type="Pfam" id="PF00496"/>
    </source>
</evidence>
<dbReference type="AlphaFoldDB" id="A6TS91"/>
<comment type="similarity">
    <text evidence="1">Belongs to the bacterial solute-binding protein 5 family.</text>
</comment>
<dbReference type="PIRSF" id="PIRSF002741">
    <property type="entry name" value="MppA"/>
    <property type="match status" value="1"/>
</dbReference>
<feature type="chain" id="PRO_5039460043" evidence="4">
    <location>
        <begin position="22"/>
        <end position="521"/>
    </location>
</feature>
<accession>A6TS91</accession>
<gene>
    <name evidence="6" type="ordered locus">Amet_2909</name>
</gene>
<keyword evidence="2" id="KW-0813">Transport</keyword>
<keyword evidence="3 4" id="KW-0732">Signal</keyword>
<evidence type="ECO:0000313" key="6">
    <source>
        <dbReference type="EMBL" id="ABR49059.1"/>
    </source>
</evidence>
<organism evidence="6 7">
    <name type="scientific">Alkaliphilus metalliredigens (strain QYMF)</name>
    <dbReference type="NCBI Taxonomy" id="293826"/>
    <lineage>
        <taxon>Bacteria</taxon>
        <taxon>Bacillati</taxon>
        <taxon>Bacillota</taxon>
        <taxon>Clostridia</taxon>
        <taxon>Peptostreptococcales</taxon>
        <taxon>Natronincolaceae</taxon>
        <taxon>Alkaliphilus</taxon>
    </lineage>
</organism>
<dbReference type="PANTHER" id="PTHR30290:SF9">
    <property type="entry name" value="OLIGOPEPTIDE-BINDING PROTEIN APPA"/>
    <property type="match status" value="1"/>
</dbReference>
<sequence>MFKSKKVLLLLSLILVFALVAVGCSSPEAPAGGEEVVEGEVTESKTVLVVGQGADAVSLDPHATNDQPSSRVSKQIYDTLVEQDQNMALQPGLATSWEEIDELTFEFTLKQGVVFHNGEAFTANDVKFTLLRALESTHIGHIVGQIDPEGIEIIDDHTIRISTTEPFAPLLAHLAHTATAMLNETAVTEAGEDYGQHPIGTGPFVFDKWNTGDSIELLRNDNYHGEAPKIEKVIMRSITENANRTIELETGQIDIAYDISPNDVNRVEAHDDLILLRQPNFSTAYVGFNVAKEPYNDVRVRQAINYAVDMEAIVEAVYQGVGAPAKGPLGPNVWASNQSLEEYGFDQEKAKELLAEAGYPEGFKTTLWTNQNQQREDIATIVANQLGQIGIEAEISVVEWGTYLEDTAAGKHDMLIMGWTTVTGDPDYGLYSLFHSKSTGTAGNRSFYGNDRVDELLDLGRRSADPVEREAYYMEAQVIIRDEAPWIFTWSGEDLNGTQSDVRGFVPHPAGHHKLHGVYFE</sequence>
<dbReference type="RefSeq" id="WP_012064027.1">
    <property type="nucleotide sequence ID" value="NC_009633.1"/>
</dbReference>
<dbReference type="GO" id="GO:0042597">
    <property type="term" value="C:periplasmic space"/>
    <property type="evidence" value="ECO:0007669"/>
    <property type="project" value="UniProtKB-ARBA"/>
</dbReference>
<proteinExistence type="inferred from homology"/>
<dbReference type="EMBL" id="CP000724">
    <property type="protein sequence ID" value="ABR49059.1"/>
    <property type="molecule type" value="Genomic_DNA"/>
</dbReference>
<dbReference type="Pfam" id="PF00496">
    <property type="entry name" value="SBP_bac_5"/>
    <property type="match status" value="1"/>
</dbReference>
<dbReference type="Gene3D" id="3.90.76.10">
    <property type="entry name" value="Dipeptide-binding Protein, Domain 1"/>
    <property type="match status" value="1"/>
</dbReference>
<evidence type="ECO:0000256" key="2">
    <source>
        <dbReference type="ARBA" id="ARBA00022448"/>
    </source>
</evidence>
<dbReference type="PANTHER" id="PTHR30290">
    <property type="entry name" value="PERIPLASMIC BINDING COMPONENT OF ABC TRANSPORTER"/>
    <property type="match status" value="1"/>
</dbReference>
<dbReference type="Gene3D" id="3.10.105.10">
    <property type="entry name" value="Dipeptide-binding Protein, Domain 3"/>
    <property type="match status" value="1"/>
</dbReference>
<dbReference type="InterPro" id="IPR000914">
    <property type="entry name" value="SBP_5_dom"/>
</dbReference>
<feature type="domain" description="Solute-binding protein family 5" evidence="5">
    <location>
        <begin position="89"/>
        <end position="439"/>
    </location>
</feature>